<dbReference type="Proteomes" id="UP001499990">
    <property type="component" value="Unassembled WGS sequence"/>
</dbReference>
<comment type="caution">
    <text evidence="2">The sequence shown here is derived from an EMBL/GenBank/DDBJ whole genome shotgun (WGS) entry which is preliminary data.</text>
</comment>
<sequence length="79" mass="8540">MVIALVLWLLLPVAWAALPWLPPNRTFGRFVAAVQLMLSVVALSVGMPAENLPAWFLIPGLVSSVARLASVPLIRPRKG</sequence>
<evidence type="ECO:0000313" key="2">
    <source>
        <dbReference type="EMBL" id="GAA3371713.1"/>
    </source>
</evidence>
<reference evidence="3" key="1">
    <citation type="journal article" date="2019" name="Int. J. Syst. Evol. Microbiol.">
        <title>The Global Catalogue of Microorganisms (GCM) 10K type strain sequencing project: providing services to taxonomists for standard genome sequencing and annotation.</title>
        <authorList>
            <consortium name="The Broad Institute Genomics Platform"/>
            <consortium name="The Broad Institute Genome Sequencing Center for Infectious Disease"/>
            <person name="Wu L."/>
            <person name="Ma J."/>
        </authorList>
    </citation>
    <scope>NUCLEOTIDE SEQUENCE [LARGE SCALE GENOMIC DNA]</scope>
    <source>
        <strain evidence="3">JCM 9651</strain>
    </source>
</reference>
<protein>
    <submittedName>
        <fullName evidence="2">Uncharacterized protein</fullName>
    </submittedName>
</protein>
<dbReference type="EMBL" id="BAAAYL010000001">
    <property type="protein sequence ID" value="GAA3371713.1"/>
    <property type="molecule type" value="Genomic_DNA"/>
</dbReference>
<organism evidence="2 3">
    <name type="scientific">Streptomyces sannanensis</name>
    <dbReference type="NCBI Taxonomy" id="285536"/>
    <lineage>
        <taxon>Bacteria</taxon>
        <taxon>Bacillati</taxon>
        <taxon>Actinomycetota</taxon>
        <taxon>Actinomycetes</taxon>
        <taxon>Kitasatosporales</taxon>
        <taxon>Streptomycetaceae</taxon>
        <taxon>Streptomyces</taxon>
    </lineage>
</organism>
<accession>A0ABP6SA64</accession>
<keyword evidence="1" id="KW-1133">Transmembrane helix</keyword>
<keyword evidence="1" id="KW-0472">Membrane</keyword>
<gene>
    <name evidence="2" type="ORF">GCM10020367_23480</name>
</gene>
<proteinExistence type="predicted"/>
<evidence type="ECO:0000256" key="1">
    <source>
        <dbReference type="SAM" id="Phobius"/>
    </source>
</evidence>
<keyword evidence="1" id="KW-0812">Transmembrane</keyword>
<name>A0ABP6SA64_9ACTN</name>
<evidence type="ECO:0000313" key="3">
    <source>
        <dbReference type="Proteomes" id="UP001499990"/>
    </source>
</evidence>
<dbReference type="RefSeq" id="WP_345036322.1">
    <property type="nucleotide sequence ID" value="NZ_BAAAYL010000001.1"/>
</dbReference>
<feature type="transmembrane region" description="Helical" evidence="1">
    <location>
        <begin position="54"/>
        <end position="74"/>
    </location>
</feature>
<keyword evidence="3" id="KW-1185">Reference proteome</keyword>